<comment type="cofactor">
    <cofactor evidence="3">
        <name>Zn(2+)</name>
        <dbReference type="ChEBI" id="CHEBI:29105"/>
    </cofactor>
    <text evidence="3">Binds 1 zinc ion per subunit.</text>
</comment>
<evidence type="ECO:0000313" key="7">
    <source>
        <dbReference type="Proteomes" id="UP000286351"/>
    </source>
</evidence>
<name>A0A423JTI6_9PSED</name>
<gene>
    <name evidence="6" type="ORF">BK664_05510</name>
</gene>
<feature type="binding site" evidence="3 4">
    <location>
        <position position="282"/>
    </location>
    <ligand>
        <name>Zn(2+)</name>
        <dbReference type="ChEBI" id="CHEBI:29105"/>
    </ligand>
</feature>
<dbReference type="Pfam" id="PF02574">
    <property type="entry name" value="S-methyl_trans"/>
    <property type="match status" value="1"/>
</dbReference>
<feature type="binding site" evidence="3 4">
    <location>
        <position position="206"/>
    </location>
    <ligand>
        <name>Zn(2+)</name>
        <dbReference type="ChEBI" id="CHEBI:29105"/>
    </ligand>
</feature>
<dbReference type="PANTHER" id="PTHR11103">
    <property type="entry name" value="SLR1189 PROTEIN"/>
    <property type="match status" value="1"/>
</dbReference>
<dbReference type="PIRSF" id="PIRSF037505">
    <property type="entry name" value="Betaine_HMT"/>
    <property type="match status" value="1"/>
</dbReference>
<dbReference type="PANTHER" id="PTHR11103:SF18">
    <property type="entry name" value="SLR1189 PROTEIN"/>
    <property type="match status" value="1"/>
</dbReference>
<evidence type="ECO:0000256" key="4">
    <source>
        <dbReference type="PROSITE-ProRule" id="PRU00333"/>
    </source>
</evidence>
<dbReference type="AlphaFoldDB" id="A0A423JTI6"/>
<proteinExistence type="predicted"/>
<dbReference type="Proteomes" id="UP000286351">
    <property type="component" value="Unassembled WGS sequence"/>
</dbReference>
<evidence type="ECO:0000259" key="5">
    <source>
        <dbReference type="PROSITE" id="PS50970"/>
    </source>
</evidence>
<dbReference type="RefSeq" id="WP_123364908.1">
    <property type="nucleotide sequence ID" value="NZ_MOBO01000004.1"/>
</dbReference>
<feature type="binding site" evidence="3 4">
    <location>
        <position position="283"/>
    </location>
    <ligand>
        <name>Zn(2+)</name>
        <dbReference type="ChEBI" id="CHEBI:29105"/>
    </ligand>
</feature>
<keyword evidence="3 4" id="KW-0479">Metal-binding</keyword>
<dbReference type="GO" id="GO:0008270">
    <property type="term" value="F:zinc ion binding"/>
    <property type="evidence" value="ECO:0007669"/>
    <property type="project" value="InterPro"/>
</dbReference>
<sequence>MSHASLRLLDGGMGRELQRIGAPFRQPEWSALALIEAPEFVLQAHKAFIAAGARIITTNSYAVVPFHIGDERFAEQGRTLAERAGRLAHQAASESTEPVTVAGSLPPALGSYRPDLFDHQRSVAIHRELIAGLQAHVDVWLAETQSSIAEVRAVAEALGAQPKPLWLSFTLLDEVGQASRLRSSEPVADAVRVAAELGATVVLFNCSQPEVMAAALAEARDVIQNLGHAIELGVYANAFPPVSAQAEANSTLLEIRRDLGPESYLYWSRSWVAAGASIVGGCCGIGPEHIAQLHLHLLPYKEVVSA</sequence>
<dbReference type="InterPro" id="IPR017226">
    <property type="entry name" value="BHMT-like"/>
</dbReference>
<dbReference type="InterPro" id="IPR036589">
    <property type="entry name" value="HCY_dom_sf"/>
</dbReference>
<dbReference type="InterPro" id="IPR003726">
    <property type="entry name" value="HCY_dom"/>
</dbReference>
<dbReference type="SUPFAM" id="SSF82282">
    <property type="entry name" value="Homocysteine S-methyltransferase"/>
    <property type="match status" value="1"/>
</dbReference>
<comment type="caution">
    <text evidence="6">The sequence shown here is derived from an EMBL/GenBank/DDBJ whole genome shotgun (WGS) entry which is preliminary data.</text>
</comment>
<evidence type="ECO:0000256" key="2">
    <source>
        <dbReference type="ARBA" id="ARBA00022679"/>
    </source>
</evidence>
<keyword evidence="2 4" id="KW-0808">Transferase</keyword>
<evidence type="ECO:0000256" key="1">
    <source>
        <dbReference type="ARBA" id="ARBA00022603"/>
    </source>
</evidence>
<evidence type="ECO:0000313" key="6">
    <source>
        <dbReference type="EMBL" id="RON40967.1"/>
    </source>
</evidence>
<dbReference type="GO" id="GO:0032259">
    <property type="term" value="P:methylation"/>
    <property type="evidence" value="ECO:0007669"/>
    <property type="project" value="UniProtKB-KW"/>
</dbReference>
<keyword evidence="3 4" id="KW-0862">Zinc</keyword>
<evidence type="ECO:0000256" key="3">
    <source>
        <dbReference type="PIRSR" id="PIRSR037505-2"/>
    </source>
</evidence>
<dbReference type="PROSITE" id="PS50970">
    <property type="entry name" value="HCY"/>
    <property type="match status" value="1"/>
</dbReference>
<feature type="domain" description="Hcy-binding" evidence="5">
    <location>
        <begin position="1"/>
        <end position="297"/>
    </location>
</feature>
<dbReference type="EMBL" id="MOBO01000004">
    <property type="protein sequence ID" value="RON40967.1"/>
    <property type="molecule type" value="Genomic_DNA"/>
</dbReference>
<keyword evidence="1 4" id="KW-0489">Methyltransferase</keyword>
<dbReference type="Gene3D" id="3.20.20.330">
    <property type="entry name" value="Homocysteine-binding-like domain"/>
    <property type="match status" value="1"/>
</dbReference>
<protein>
    <submittedName>
        <fullName evidence="6">Homocysteine S-methyltransferase</fullName>
    </submittedName>
</protein>
<reference evidence="6 7" key="1">
    <citation type="submission" date="2016-10" db="EMBL/GenBank/DDBJ databases">
        <title>Comparative genome analysis of multiple Pseudomonas spp. focuses on biocontrol and plant growth promoting traits.</title>
        <authorList>
            <person name="Tao X.-Y."/>
            <person name="Taylor C.G."/>
        </authorList>
    </citation>
    <scope>NUCLEOTIDE SEQUENCE [LARGE SCALE GENOMIC DNA]</scope>
    <source>
        <strain evidence="6 7">38D4</strain>
    </source>
</reference>
<dbReference type="GO" id="GO:0008168">
    <property type="term" value="F:methyltransferase activity"/>
    <property type="evidence" value="ECO:0007669"/>
    <property type="project" value="UniProtKB-UniRule"/>
</dbReference>
<organism evidence="6 7">
    <name type="scientific">Pseudomonas brassicacearum</name>
    <dbReference type="NCBI Taxonomy" id="930166"/>
    <lineage>
        <taxon>Bacteria</taxon>
        <taxon>Pseudomonadati</taxon>
        <taxon>Pseudomonadota</taxon>
        <taxon>Gammaproteobacteria</taxon>
        <taxon>Pseudomonadales</taxon>
        <taxon>Pseudomonadaceae</taxon>
        <taxon>Pseudomonas</taxon>
    </lineage>
</organism>
<accession>A0A423JTI6</accession>
<dbReference type="GO" id="GO:0009086">
    <property type="term" value="P:methionine biosynthetic process"/>
    <property type="evidence" value="ECO:0007669"/>
    <property type="project" value="InterPro"/>
</dbReference>